<keyword evidence="11" id="KW-0275">Fatty acid biosynthesis</keyword>
<dbReference type="GO" id="GO:0030148">
    <property type="term" value="P:sphingolipid biosynthetic process"/>
    <property type="evidence" value="ECO:0007669"/>
    <property type="project" value="TreeGrafter"/>
</dbReference>
<evidence type="ECO:0000256" key="6">
    <source>
        <dbReference type="ARBA" id="ARBA00022692"/>
    </source>
</evidence>
<evidence type="ECO:0000256" key="1">
    <source>
        <dbReference type="ARBA" id="ARBA00004141"/>
    </source>
</evidence>
<dbReference type="InterPro" id="IPR002076">
    <property type="entry name" value="ELO_fam"/>
</dbReference>
<accession>A0A314XGW4</accession>
<feature type="transmembrane region" description="Helical" evidence="13">
    <location>
        <begin position="118"/>
        <end position="140"/>
    </location>
</feature>
<dbReference type="Pfam" id="PF01151">
    <property type="entry name" value="ELO"/>
    <property type="match status" value="1"/>
</dbReference>
<keyword evidence="9" id="KW-0443">Lipid metabolism</keyword>
<evidence type="ECO:0000256" key="5">
    <source>
        <dbReference type="ARBA" id="ARBA00022679"/>
    </source>
</evidence>
<organism evidence="14 15">
    <name type="scientific">Prunus yedoensis var. nudiflora</name>
    <dbReference type="NCBI Taxonomy" id="2094558"/>
    <lineage>
        <taxon>Eukaryota</taxon>
        <taxon>Viridiplantae</taxon>
        <taxon>Streptophyta</taxon>
        <taxon>Embryophyta</taxon>
        <taxon>Tracheophyta</taxon>
        <taxon>Spermatophyta</taxon>
        <taxon>Magnoliopsida</taxon>
        <taxon>eudicotyledons</taxon>
        <taxon>Gunneridae</taxon>
        <taxon>Pentapetalae</taxon>
        <taxon>rosids</taxon>
        <taxon>fabids</taxon>
        <taxon>Rosales</taxon>
        <taxon>Rosaceae</taxon>
        <taxon>Amygdaloideae</taxon>
        <taxon>Amygdaleae</taxon>
        <taxon>Prunus</taxon>
    </lineage>
</organism>
<dbReference type="EMBL" id="PJQY01002502">
    <property type="protein sequence ID" value="PQP93024.1"/>
    <property type="molecule type" value="Genomic_DNA"/>
</dbReference>
<comment type="subcellular location">
    <subcellularLocation>
        <location evidence="1">Membrane</location>
        <topology evidence="1">Multi-pass membrane protein</topology>
    </subcellularLocation>
</comment>
<keyword evidence="6 13" id="KW-0812">Transmembrane</keyword>
<keyword evidence="4" id="KW-0444">Lipid biosynthesis</keyword>
<evidence type="ECO:0000256" key="11">
    <source>
        <dbReference type="ARBA" id="ARBA00023160"/>
    </source>
</evidence>
<feature type="transmembrane region" description="Helical" evidence="13">
    <location>
        <begin position="172"/>
        <end position="198"/>
    </location>
</feature>
<feature type="transmembrane region" description="Helical" evidence="13">
    <location>
        <begin position="39"/>
        <end position="58"/>
    </location>
</feature>
<evidence type="ECO:0000256" key="12">
    <source>
        <dbReference type="ARBA" id="ARBA00047375"/>
    </source>
</evidence>
<sequence>MDLNMNLNISSTFQYWLVKHPAILHFSWSPSETPASSPLFVSLTIISYLTLTFLLSHLPLPLIKPRRLKPITAIHNLNLLLLSLIMAVGSLVTIFSYAPYPFWIICFPPKTPPTGPFFFWAYVFYLSKIYEFVDTFLIILSGSFHRLTFLHVYHHTMVLVMCYIWLHTSQSLFPAVIAANAMVHVVMYTYYLLAALGVRPKWKRRVTEFQIFQFMSSFVGLVWMLIYHFNGSGCCGIWGWCFNIFFYVSLLALFMDFHAKSYRSSKKDL</sequence>
<dbReference type="GO" id="GO:0019367">
    <property type="term" value="P:fatty acid elongation, saturated fatty acid"/>
    <property type="evidence" value="ECO:0007669"/>
    <property type="project" value="TreeGrafter"/>
</dbReference>
<dbReference type="EC" id="2.3.1.199" evidence="3"/>
<comment type="similarity">
    <text evidence="2">Belongs to the ELO family.</text>
</comment>
<keyword evidence="5" id="KW-0808">Transferase</keyword>
<feature type="transmembrane region" description="Helical" evidence="13">
    <location>
        <begin position="236"/>
        <end position="257"/>
    </location>
</feature>
<dbReference type="InterPro" id="IPR030457">
    <property type="entry name" value="ELO_CS"/>
</dbReference>
<evidence type="ECO:0000256" key="4">
    <source>
        <dbReference type="ARBA" id="ARBA00022516"/>
    </source>
</evidence>
<dbReference type="PANTHER" id="PTHR11157:SF134">
    <property type="entry name" value="ELONGATION OF FATTY ACIDS PROTEIN 1-RELATED"/>
    <property type="match status" value="1"/>
</dbReference>
<dbReference type="AlphaFoldDB" id="A0A314XGW4"/>
<evidence type="ECO:0000256" key="9">
    <source>
        <dbReference type="ARBA" id="ARBA00023098"/>
    </source>
</evidence>
<feature type="transmembrane region" description="Helical" evidence="13">
    <location>
        <begin position="210"/>
        <end position="230"/>
    </location>
</feature>
<feature type="transmembrane region" description="Helical" evidence="13">
    <location>
        <begin position="147"/>
        <end position="166"/>
    </location>
</feature>
<proteinExistence type="inferred from homology"/>
<evidence type="ECO:0000256" key="2">
    <source>
        <dbReference type="ARBA" id="ARBA00007263"/>
    </source>
</evidence>
<comment type="catalytic activity">
    <reaction evidence="12">
        <text>a very-long-chain acyl-CoA + malonyl-CoA + H(+) = a very-long-chain 3-oxoacyl-CoA + CO2 + CoA</text>
        <dbReference type="Rhea" id="RHEA:32727"/>
        <dbReference type="ChEBI" id="CHEBI:15378"/>
        <dbReference type="ChEBI" id="CHEBI:16526"/>
        <dbReference type="ChEBI" id="CHEBI:57287"/>
        <dbReference type="ChEBI" id="CHEBI:57384"/>
        <dbReference type="ChEBI" id="CHEBI:90725"/>
        <dbReference type="ChEBI" id="CHEBI:90736"/>
        <dbReference type="EC" id="2.3.1.199"/>
    </reaction>
</comment>
<evidence type="ECO:0000313" key="14">
    <source>
        <dbReference type="EMBL" id="PQP93024.1"/>
    </source>
</evidence>
<gene>
    <name evidence="14" type="ORF">Pyn_07890</name>
</gene>
<keyword evidence="8 13" id="KW-1133">Transmembrane helix</keyword>
<dbReference type="PROSITE" id="PS01188">
    <property type="entry name" value="ELO"/>
    <property type="match status" value="1"/>
</dbReference>
<evidence type="ECO:0000256" key="10">
    <source>
        <dbReference type="ARBA" id="ARBA00023136"/>
    </source>
</evidence>
<dbReference type="PANTHER" id="PTHR11157">
    <property type="entry name" value="FATTY ACID ACYL TRANSFERASE-RELATED"/>
    <property type="match status" value="1"/>
</dbReference>
<reference evidence="14 15" key="1">
    <citation type="submission" date="2018-02" db="EMBL/GenBank/DDBJ databases">
        <title>Draft genome of wild Prunus yedoensis var. nudiflora.</title>
        <authorList>
            <person name="Baek S."/>
            <person name="Kim J.-H."/>
            <person name="Choi K."/>
            <person name="Kim G.-B."/>
            <person name="Cho A."/>
            <person name="Jang H."/>
            <person name="Shin C.-H."/>
            <person name="Yu H.-J."/>
            <person name="Mun J.-H."/>
        </authorList>
    </citation>
    <scope>NUCLEOTIDE SEQUENCE [LARGE SCALE GENOMIC DNA]</scope>
    <source>
        <strain evidence="15">cv. Jeju island</strain>
        <tissue evidence="14">Leaf</tissue>
    </source>
</reference>
<dbReference type="STRING" id="2094558.A0A314XGW4"/>
<comment type="caution">
    <text evidence="14">The sequence shown here is derived from an EMBL/GenBank/DDBJ whole genome shotgun (WGS) entry which is preliminary data.</text>
</comment>
<evidence type="ECO:0000256" key="8">
    <source>
        <dbReference type="ARBA" id="ARBA00022989"/>
    </source>
</evidence>
<keyword evidence="7" id="KW-0276">Fatty acid metabolism</keyword>
<dbReference type="GO" id="GO:0005789">
    <property type="term" value="C:endoplasmic reticulum membrane"/>
    <property type="evidence" value="ECO:0007669"/>
    <property type="project" value="TreeGrafter"/>
</dbReference>
<dbReference type="GO" id="GO:0034625">
    <property type="term" value="P:fatty acid elongation, monounsaturated fatty acid"/>
    <property type="evidence" value="ECO:0007669"/>
    <property type="project" value="TreeGrafter"/>
</dbReference>
<dbReference type="GO" id="GO:0042761">
    <property type="term" value="P:very long-chain fatty acid biosynthetic process"/>
    <property type="evidence" value="ECO:0007669"/>
    <property type="project" value="TreeGrafter"/>
</dbReference>
<dbReference type="Proteomes" id="UP000250321">
    <property type="component" value="Unassembled WGS sequence"/>
</dbReference>
<dbReference type="OrthoDB" id="434092at2759"/>
<evidence type="ECO:0000313" key="15">
    <source>
        <dbReference type="Proteomes" id="UP000250321"/>
    </source>
</evidence>
<protein>
    <recommendedName>
        <fullName evidence="3">very-long-chain 3-oxoacyl-CoA synthase</fullName>
        <ecNumber evidence="3">2.3.1.199</ecNumber>
    </recommendedName>
</protein>
<name>A0A314XGW4_PRUYE</name>
<keyword evidence="15" id="KW-1185">Reference proteome</keyword>
<dbReference type="GO" id="GO:0034626">
    <property type="term" value="P:fatty acid elongation, polyunsaturated fatty acid"/>
    <property type="evidence" value="ECO:0007669"/>
    <property type="project" value="TreeGrafter"/>
</dbReference>
<dbReference type="GO" id="GO:0009922">
    <property type="term" value="F:fatty acid elongase activity"/>
    <property type="evidence" value="ECO:0007669"/>
    <property type="project" value="UniProtKB-EC"/>
</dbReference>
<evidence type="ECO:0000256" key="13">
    <source>
        <dbReference type="SAM" id="Phobius"/>
    </source>
</evidence>
<evidence type="ECO:0000256" key="7">
    <source>
        <dbReference type="ARBA" id="ARBA00022832"/>
    </source>
</evidence>
<evidence type="ECO:0000256" key="3">
    <source>
        <dbReference type="ARBA" id="ARBA00012307"/>
    </source>
</evidence>
<keyword evidence="10 13" id="KW-0472">Membrane</keyword>
<feature type="transmembrane region" description="Helical" evidence="13">
    <location>
        <begin position="79"/>
        <end position="98"/>
    </location>
</feature>